<keyword evidence="3" id="KW-1185">Reference proteome</keyword>
<proteinExistence type="predicted"/>
<dbReference type="AlphaFoldDB" id="A0AAV4UL42"/>
<organism evidence="2 3">
    <name type="scientific">Caerostris darwini</name>
    <dbReference type="NCBI Taxonomy" id="1538125"/>
    <lineage>
        <taxon>Eukaryota</taxon>
        <taxon>Metazoa</taxon>
        <taxon>Ecdysozoa</taxon>
        <taxon>Arthropoda</taxon>
        <taxon>Chelicerata</taxon>
        <taxon>Arachnida</taxon>
        <taxon>Araneae</taxon>
        <taxon>Araneomorphae</taxon>
        <taxon>Entelegynae</taxon>
        <taxon>Araneoidea</taxon>
        <taxon>Araneidae</taxon>
        <taxon>Caerostris</taxon>
    </lineage>
</organism>
<reference evidence="2 3" key="1">
    <citation type="submission" date="2021-06" db="EMBL/GenBank/DDBJ databases">
        <title>Caerostris darwini draft genome.</title>
        <authorList>
            <person name="Kono N."/>
            <person name="Arakawa K."/>
        </authorList>
    </citation>
    <scope>NUCLEOTIDE SEQUENCE [LARGE SCALE GENOMIC DNA]</scope>
</reference>
<dbReference type="Proteomes" id="UP001054837">
    <property type="component" value="Unassembled WGS sequence"/>
</dbReference>
<comment type="caution">
    <text evidence="2">The sequence shown here is derived from an EMBL/GenBank/DDBJ whole genome shotgun (WGS) entry which is preliminary data.</text>
</comment>
<feature type="region of interest" description="Disordered" evidence="1">
    <location>
        <begin position="35"/>
        <end position="63"/>
    </location>
</feature>
<gene>
    <name evidence="2" type="ORF">CDAR_556211</name>
</gene>
<evidence type="ECO:0000256" key="1">
    <source>
        <dbReference type="SAM" id="MobiDB-lite"/>
    </source>
</evidence>
<sequence>MRSLIKSNNENKIFGIVFRNSSVSEVSGVEQTGCCQHGQQHHDRGQRGDVEEREAHPEKQTNCNNLKMSGQTLWWQNAVYLHQT</sequence>
<name>A0AAV4UL42_9ARAC</name>
<evidence type="ECO:0000313" key="2">
    <source>
        <dbReference type="EMBL" id="GIY58494.1"/>
    </source>
</evidence>
<protein>
    <submittedName>
        <fullName evidence="2">Uncharacterized protein</fullName>
    </submittedName>
</protein>
<evidence type="ECO:0000313" key="3">
    <source>
        <dbReference type="Proteomes" id="UP001054837"/>
    </source>
</evidence>
<accession>A0AAV4UL42</accession>
<dbReference type="EMBL" id="BPLQ01011512">
    <property type="protein sequence ID" value="GIY58494.1"/>
    <property type="molecule type" value="Genomic_DNA"/>
</dbReference>
<feature type="compositionally biased region" description="Basic and acidic residues" evidence="1">
    <location>
        <begin position="40"/>
        <end position="59"/>
    </location>
</feature>